<dbReference type="EMBL" id="VCGU01000003">
    <property type="protein sequence ID" value="TRY78846.1"/>
    <property type="molecule type" value="Genomic_DNA"/>
</dbReference>
<protein>
    <recommendedName>
        <fullName evidence="1">ZSWIM1/3 RNaseH-like domain-containing protein</fullName>
    </recommendedName>
</protein>
<name>A0A553PMF3_TIGCA</name>
<gene>
    <name evidence="2" type="ORF">TCAL_08977</name>
</gene>
<dbReference type="Pfam" id="PF21056">
    <property type="entry name" value="ZSWIM1-3_RNaseH-like"/>
    <property type="match status" value="1"/>
</dbReference>
<evidence type="ECO:0000313" key="3">
    <source>
        <dbReference type="Proteomes" id="UP000318571"/>
    </source>
</evidence>
<reference evidence="2 3" key="1">
    <citation type="journal article" date="2018" name="Nat. Ecol. Evol.">
        <title>Genomic signatures of mitonuclear coevolution across populations of Tigriopus californicus.</title>
        <authorList>
            <person name="Barreto F.S."/>
            <person name="Watson E.T."/>
            <person name="Lima T.G."/>
            <person name="Willett C.S."/>
            <person name="Edmands S."/>
            <person name="Li W."/>
            <person name="Burton R.S."/>
        </authorList>
    </citation>
    <scope>NUCLEOTIDE SEQUENCE [LARGE SCALE GENOMIC DNA]</scope>
    <source>
        <strain evidence="2 3">San Diego</strain>
    </source>
</reference>
<keyword evidence="3" id="KW-1185">Reference proteome</keyword>
<accession>A0A553PMF3</accession>
<dbReference type="Proteomes" id="UP000318571">
    <property type="component" value="Chromosome 11"/>
</dbReference>
<dbReference type="AlphaFoldDB" id="A0A553PMF3"/>
<sequence length="66" mass="7231">MLKDFEEHPTLIFVDRTHGTNRSRFSLISILVLDSRGGGTPVMQVVGSSESRSVLAPAFCILKEIA</sequence>
<evidence type="ECO:0000259" key="1">
    <source>
        <dbReference type="Pfam" id="PF21056"/>
    </source>
</evidence>
<comment type="caution">
    <text evidence="2">The sequence shown here is derived from an EMBL/GenBank/DDBJ whole genome shotgun (WGS) entry which is preliminary data.</text>
</comment>
<proteinExistence type="predicted"/>
<dbReference type="InterPro" id="IPR048324">
    <property type="entry name" value="ZSWIM1-3_RNaseH-like"/>
</dbReference>
<feature type="non-terminal residue" evidence="2">
    <location>
        <position position="66"/>
    </location>
</feature>
<evidence type="ECO:0000313" key="2">
    <source>
        <dbReference type="EMBL" id="TRY78846.1"/>
    </source>
</evidence>
<organism evidence="2 3">
    <name type="scientific">Tigriopus californicus</name>
    <name type="common">Marine copepod</name>
    <dbReference type="NCBI Taxonomy" id="6832"/>
    <lineage>
        <taxon>Eukaryota</taxon>
        <taxon>Metazoa</taxon>
        <taxon>Ecdysozoa</taxon>
        <taxon>Arthropoda</taxon>
        <taxon>Crustacea</taxon>
        <taxon>Multicrustacea</taxon>
        <taxon>Hexanauplia</taxon>
        <taxon>Copepoda</taxon>
        <taxon>Harpacticoida</taxon>
        <taxon>Harpacticidae</taxon>
        <taxon>Tigriopus</taxon>
    </lineage>
</organism>
<feature type="domain" description="ZSWIM1/3 RNaseH-like" evidence="1">
    <location>
        <begin position="2"/>
        <end position="61"/>
    </location>
</feature>